<keyword evidence="5" id="KW-0963">Cytoplasm</keyword>
<dbReference type="GO" id="GO:0005829">
    <property type="term" value="C:cytosol"/>
    <property type="evidence" value="ECO:0007669"/>
    <property type="project" value="TreeGrafter"/>
</dbReference>
<dbReference type="CDD" id="cd00779">
    <property type="entry name" value="ProRS_core_prok"/>
    <property type="match status" value="1"/>
</dbReference>
<keyword evidence="8" id="KW-0067">ATP-binding</keyword>
<dbReference type="Proteomes" id="UP000178911">
    <property type="component" value="Unassembled WGS sequence"/>
</dbReference>
<dbReference type="AlphaFoldDB" id="A0A1F8GII9"/>
<evidence type="ECO:0000256" key="9">
    <source>
        <dbReference type="ARBA" id="ARBA00022917"/>
    </source>
</evidence>
<comment type="caution">
    <text evidence="14">The sequence shown here is derived from an EMBL/GenBank/DDBJ whole genome shotgun (WGS) entry which is preliminary data.</text>
</comment>
<dbReference type="PRINTS" id="PR01046">
    <property type="entry name" value="TRNASYNTHPRO"/>
</dbReference>
<dbReference type="EMBL" id="MGKJ01000010">
    <property type="protein sequence ID" value="OGN24538.1"/>
    <property type="molecule type" value="Genomic_DNA"/>
</dbReference>
<dbReference type="EC" id="6.1.1.15" evidence="3 12"/>
<dbReference type="PROSITE" id="PS50862">
    <property type="entry name" value="AA_TRNA_LIGASE_II"/>
    <property type="match status" value="1"/>
</dbReference>
<dbReference type="SUPFAM" id="SSF52954">
    <property type="entry name" value="Class II aaRS ABD-related"/>
    <property type="match status" value="1"/>
</dbReference>
<dbReference type="Pfam" id="PF00587">
    <property type="entry name" value="tRNA-synt_2b"/>
    <property type="match status" value="1"/>
</dbReference>
<dbReference type="PANTHER" id="PTHR42753">
    <property type="entry name" value="MITOCHONDRIAL RIBOSOME PROTEIN L39/PROLYL-TRNA LIGASE FAMILY MEMBER"/>
    <property type="match status" value="1"/>
</dbReference>
<evidence type="ECO:0000256" key="1">
    <source>
        <dbReference type="ARBA" id="ARBA00004496"/>
    </source>
</evidence>
<dbReference type="InterPro" id="IPR045864">
    <property type="entry name" value="aa-tRNA-synth_II/BPL/LPL"/>
</dbReference>
<evidence type="ECO:0000256" key="5">
    <source>
        <dbReference type="ARBA" id="ARBA00022490"/>
    </source>
</evidence>
<sequence length="413" mass="46717">MRQSQLFTKTLREAPADAVAVSHMLLIRGGFISQLSSGIYSFLPLGFRVLKNIENYIRKELEKIGVFEVSMPILHPAEVWQKTGRWHEIGEELWKIKGRQGEDLVLSMTHEEVIAEMASNFISTYRELPLVLNQFQIKFRDEERPRGGLLRLKEFIMQDAYSFDKSEKDLDETYHKFYEAYLKIFKGLDLNAVPVKALSGIMGGAESHEFMLPAKIGEDKISFCEKCGYAANIETINEKTCSKCGSLLQQQRAIELGHIFKLGVKYSEPFNIYFEDEDGLKKLAVMGSYGIGLDRLIAAIVEVHSDEKGIIWPLVAAPFKIHLVELSGKGNLEVKNESEKIYRDLTAKGVEVLYDDRSDKTAGEKFADADLIGCPVRVVVSNKTLDRQSVEVKKRNEKEAELVPLDKVVASMI</sequence>
<organism evidence="14 15">
    <name type="scientific">Candidatus Yanofskybacteria bacterium RIFCSPLOWO2_01_FULL_43_22</name>
    <dbReference type="NCBI Taxonomy" id="1802695"/>
    <lineage>
        <taxon>Bacteria</taxon>
        <taxon>Candidatus Yanofskyibacteriota</taxon>
    </lineage>
</organism>
<name>A0A1F8GII9_9BACT</name>
<keyword evidence="6 14" id="KW-0436">Ligase</keyword>
<dbReference type="NCBIfam" id="TIGR00409">
    <property type="entry name" value="proS_fam_II"/>
    <property type="match status" value="1"/>
</dbReference>
<dbReference type="InterPro" id="IPR002316">
    <property type="entry name" value="Pro-tRNA-ligase_IIa"/>
</dbReference>
<evidence type="ECO:0000256" key="2">
    <source>
        <dbReference type="ARBA" id="ARBA00011738"/>
    </source>
</evidence>
<dbReference type="PANTHER" id="PTHR42753:SF2">
    <property type="entry name" value="PROLINE--TRNA LIGASE"/>
    <property type="match status" value="1"/>
</dbReference>
<feature type="domain" description="Aminoacyl-transfer RNA synthetases class-II family profile" evidence="13">
    <location>
        <begin position="38"/>
        <end position="313"/>
    </location>
</feature>
<dbReference type="InterPro" id="IPR004500">
    <property type="entry name" value="Pro-tRNA-synth_IIa_bac-type"/>
</dbReference>
<dbReference type="GO" id="GO:0005524">
    <property type="term" value="F:ATP binding"/>
    <property type="evidence" value="ECO:0007669"/>
    <property type="project" value="UniProtKB-KW"/>
</dbReference>
<dbReference type="InterPro" id="IPR006195">
    <property type="entry name" value="aa-tRNA-synth_II"/>
</dbReference>
<evidence type="ECO:0000256" key="6">
    <source>
        <dbReference type="ARBA" id="ARBA00022598"/>
    </source>
</evidence>
<proteinExistence type="predicted"/>
<dbReference type="InterPro" id="IPR004154">
    <property type="entry name" value="Anticodon-bd"/>
</dbReference>
<comment type="subcellular location">
    <subcellularLocation>
        <location evidence="1">Cytoplasm</location>
    </subcellularLocation>
</comment>
<evidence type="ECO:0000259" key="13">
    <source>
        <dbReference type="PROSITE" id="PS50862"/>
    </source>
</evidence>
<evidence type="ECO:0000313" key="14">
    <source>
        <dbReference type="EMBL" id="OGN24538.1"/>
    </source>
</evidence>
<gene>
    <name evidence="14" type="ORF">A3A13_00450</name>
</gene>
<dbReference type="CDD" id="cd00861">
    <property type="entry name" value="ProRS_anticodon_short"/>
    <property type="match status" value="1"/>
</dbReference>
<dbReference type="InterPro" id="IPR002314">
    <property type="entry name" value="aa-tRNA-synt_IIb"/>
</dbReference>
<dbReference type="InterPro" id="IPR050062">
    <property type="entry name" value="Pro-tRNA_synthetase"/>
</dbReference>
<dbReference type="Gene3D" id="3.30.930.10">
    <property type="entry name" value="Bira Bifunctional Protein, Domain 2"/>
    <property type="match status" value="1"/>
</dbReference>
<dbReference type="InterPro" id="IPR033730">
    <property type="entry name" value="ProRS_core_prok"/>
</dbReference>
<evidence type="ECO:0000256" key="3">
    <source>
        <dbReference type="ARBA" id="ARBA00012831"/>
    </source>
</evidence>
<dbReference type="Gene3D" id="3.40.50.800">
    <property type="entry name" value="Anticodon-binding domain"/>
    <property type="match status" value="1"/>
</dbReference>
<protein>
    <recommendedName>
        <fullName evidence="4 12">Proline--tRNA ligase</fullName>
        <ecNumber evidence="3 12">6.1.1.15</ecNumber>
    </recommendedName>
</protein>
<evidence type="ECO:0000256" key="10">
    <source>
        <dbReference type="ARBA" id="ARBA00023146"/>
    </source>
</evidence>
<evidence type="ECO:0000256" key="11">
    <source>
        <dbReference type="ARBA" id="ARBA00047671"/>
    </source>
</evidence>
<evidence type="ECO:0000256" key="12">
    <source>
        <dbReference type="NCBIfam" id="TIGR00409"/>
    </source>
</evidence>
<dbReference type="SUPFAM" id="SSF55681">
    <property type="entry name" value="Class II aaRS and biotin synthetases"/>
    <property type="match status" value="1"/>
</dbReference>
<keyword evidence="7" id="KW-0547">Nucleotide-binding</keyword>
<accession>A0A1F8GII9</accession>
<dbReference type="InterPro" id="IPR036621">
    <property type="entry name" value="Anticodon-bd_dom_sf"/>
</dbReference>
<dbReference type="STRING" id="1802695.A3A13_00450"/>
<dbReference type="Pfam" id="PF03129">
    <property type="entry name" value="HGTP_anticodon"/>
    <property type="match status" value="1"/>
</dbReference>
<reference evidence="14 15" key="1">
    <citation type="journal article" date="2016" name="Nat. Commun.">
        <title>Thousands of microbial genomes shed light on interconnected biogeochemical processes in an aquifer system.</title>
        <authorList>
            <person name="Anantharaman K."/>
            <person name="Brown C.T."/>
            <person name="Hug L.A."/>
            <person name="Sharon I."/>
            <person name="Castelle C.J."/>
            <person name="Probst A.J."/>
            <person name="Thomas B.C."/>
            <person name="Singh A."/>
            <person name="Wilkins M.J."/>
            <person name="Karaoz U."/>
            <person name="Brodie E.L."/>
            <person name="Williams K.H."/>
            <person name="Hubbard S.S."/>
            <person name="Banfield J.F."/>
        </authorList>
    </citation>
    <scope>NUCLEOTIDE SEQUENCE [LARGE SCALE GENOMIC DNA]</scope>
</reference>
<keyword evidence="10" id="KW-0030">Aminoacyl-tRNA synthetase</keyword>
<comment type="subunit">
    <text evidence="2">Homodimer.</text>
</comment>
<dbReference type="GO" id="GO:0006433">
    <property type="term" value="P:prolyl-tRNA aminoacylation"/>
    <property type="evidence" value="ECO:0007669"/>
    <property type="project" value="UniProtKB-UniRule"/>
</dbReference>
<comment type="catalytic activity">
    <reaction evidence="11">
        <text>tRNA(Pro) + L-proline + ATP = L-prolyl-tRNA(Pro) + AMP + diphosphate</text>
        <dbReference type="Rhea" id="RHEA:14305"/>
        <dbReference type="Rhea" id="RHEA-COMP:9700"/>
        <dbReference type="Rhea" id="RHEA-COMP:9702"/>
        <dbReference type="ChEBI" id="CHEBI:30616"/>
        <dbReference type="ChEBI" id="CHEBI:33019"/>
        <dbReference type="ChEBI" id="CHEBI:60039"/>
        <dbReference type="ChEBI" id="CHEBI:78442"/>
        <dbReference type="ChEBI" id="CHEBI:78532"/>
        <dbReference type="ChEBI" id="CHEBI:456215"/>
        <dbReference type="EC" id="6.1.1.15"/>
    </reaction>
</comment>
<evidence type="ECO:0000256" key="7">
    <source>
        <dbReference type="ARBA" id="ARBA00022741"/>
    </source>
</evidence>
<evidence type="ECO:0000256" key="8">
    <source>
        <dbReference type="ARBA" id="ARBA00022840"/>
    </source>
</evidence>
<keyword evidence="9" id="KW-0648">Protein biosynthesis</keyword>
<evidence type="ECO:0000256" key="4">
    <source>
        <dbReference type="ARBA" id="ARBA00019110"/>
    </source>
</evidence>
<dbReference type="InterPro" id="IPR044140">
    <property type="entry name" value="ProRS_anticodon_short"/>
</dbReference>
<dbReference type="GO" id="GO:0004827">
    <property type="term" value="F:proline-tRNA ligase activity"/>
    <property type="evidence" value="ECO:0007669"/>
    <property type="project" value="UniProtKB-UniRule"/>
</dbReference>
<evidence type="ECO:0000313" key="15">
    <source>
        <dbReference type="Proteomes" id="UP000178911"/>
    </source>
</evidence>